<organism evidence="5 6">
    <name type="scientific">Nadsonia fulvescens var. elongata DSM 6958</name>
    <dbReference type="NCBI Taxonomy" id="857566"/>
    <lineage>
        <taxon>Eukaryota</taxon>
        <taxon>Fungi</taxon>
        <taxon>Dikarya</taxon>
        <taxon>Ascomycota</taxon>
        <taxon>Saccharomycotina</taxon>
        <taxon>Dipodascomycetes</taxon>
        <taxon>Dipodascales</taxon>
        <taxon>Dipodascales incertae sedis</taxon>
        <taxon>Nadsonia</taxon>
    </lineage>
</organism>
<dbReference type="GO" id="GO:0031966">
    <property type="term" value="C:mitochondrial membrane"/>
    <property type="evidence" value="ECO:0007669"/>
    <property type="project" value="UniProtKB-SubCell"/>
</dbReference>
<dbReference type="InterPro" id="IPR021278">
    <property type="entry name" value="ATP19"/>
</dbReference>
<dbReference type="PANTHER" id="PTHR28074:SF1">
    <property type="entry name" value="ATP SYNTHASE SUBUNIT K, MITOCHONDRIAL"/>
    <property type="match status" value="1"/>
</dbReference>
<evidence type="ECO:0000313" key="5">
    <source>
        <dbReference type="EMBL" id="ODQ67874.1"/>
    </source>
</evidence>
<dbReference type="PANTHER" id="PTHR28074">
    <property type="entry name" value="ATP SYNTHASE SUBUNIT K, MITOCHONDRIAL"/>
    <property type="match status" value="1"/>
</dbReference>
<dbReference type="GO" id="GO:0015986">
    <property type="term" value="P:proton motive force-driven ATP synthesis"/>
    <property type="evidence" value="ECO:0007669"/>
    <property type="project" value="TreeGrafter"/>
</dbReference>
<dbReference type="OrthoDB" id="2094445at2759"/>
<proteinExistence type="predicted"/>
<dbReference type="EMBL" id="KV454406">
    <property type="protein sequence ID" value="ODQ67874.1"/>
    <property type="molecule type" value="Genomic_DNA"/>
</dbReference>
<gene>
    <name evidence="5" type="ORF">NADFUDRAFT_48536</name>
</gene>
<evidence type="ECO:0000313" key="6">
    <source>
        <dbReference type="Proteomes" id="UP000095009"/>
    </source>
</evidence>
<protein>
    <recommendedName>
        <fullName evidence="7">ATP synthase subunit K, mitochondrial</fullName>
    </recommendedName>
</protein>
<keyword evidence="6" id="KW-1185">Reference proteome</keyword>
<dbReference type="Pfam" id="PF11022">
    <property type="entry name" value="ATP19"/>
    <property type="match status" value="1"/>
</dbReference>
<keyword evidence="2" id="KW-0496">Mitochondrion</keyword>
<keyword evidence="4" id="KW-1133">Transmembrane helix</keyword>
<accession>A0A1E3PRJ4</accession>
<evidence type="ECO:0000256" key="4">
    <source>
        <dbReference type="SAM" id="Phobius"/>
    </source>
</evidence>
<feature type="transmembrane region" description="Helical" evidence="4">
    <location>
        <begin position="15"/>
        <end position="32"/>
    </location>
</feature>
<evidence type="ECO:0000256" key="3">
    <source>
        <dbReference type="ARBA" id="ARBA00023136"/>
    </source>
</evidence>
<dbReference type="Proteomes" id="UP000095009">
    <property type="component" value="Unassembled WGS sequence"/>
</dbReference>
<comment type="subcellular location">
    <subcellularLocation>
        <location evidence="1">Mitochondrion membrane</location>
    </subcellularLocation>
</comment>
<keyword evidence="4" id="KW-0812">Transmembrane</keyword>
<reference evidence="5 6" key="1">
    <citation type="journal article" date="2016" name="Proc. Natl. Acad. Sci. U.S.A.">
        <title>Comparative genomics of biotechnologically important yeasts.</title>
        <authorList>
            <person name="Riley R."/>
            <person name="Haridas S."/>
            <person name="Wolfe K.H."/>
            <person name="Lopes M.R."/>
            <person name="Hittinger C.T."/>
            <person name="Goeker M."/>
            <person name="Salamov A.A."/>
            <person name="Wisecaver J.H."/>
            <person name="Long T.M."/>
            <person name="Calvey C.H."/>
            <person name="Aerts A.L."/>
            <person name="Barry K.W."/>
            <person name="Choi C."/>
            <person name="Clum A."/>
            <person name="Coughlan A.Y."/>
            <person name="Deshpande S."/>
            <person name="Douglass A.P."/>
            <person name="Hanson S.J."/>
            <person name="Klenk H.-P."/>
            <person name="LaButti K.M."/>
            <person name="Lapidus A."/>
            <person name="Lindquist E.A."/>
            <person name="Lipzen A.M."/>
            <person name="Meier-Kolthoff J.P."/>
            <person name="Ohm R.A."/>
            <person name="Otillar R.P."/>
            <person name="Pangilinan J.L."/>
            <person name="Peng Y."/>
            <person name="Rokas A."/>
            <person name="Rosa C.A."/>
            <person name="Scheuner C."/>
            <person name="Sibirny A.A."/>
            <person name="Slot J.C."/>
            <person name="Stielow J.B."/>
            <person name="Sun H."/>
            <person name="Kurtzman C.P."/>
            <person name="Blackwell M."/>
            <person name="Grigoriev I.V."/>
            <person name="Jeffries T.W."/>
        </authorList>
    </citation>
    <scope>NUCLEOTIDE SEQUENCE [LARGE SCALE GENOMIC DNA]</scope>
    <source>
        <strain evidence="5 6">DSM 6958</strain>
    </source>
</reference>
<name>A0A1E3PRJ4_9ASCO</name>
<evidence type="ECO:0008006" key="7">
    <source>
        <dbReference type="Google" id="ProtNLM"/>
    </source>
</evidence>
<evidence type="ECO:0000256" key="2">
    <source>
        <dbReference type="ARBA" id="ARBA00023128"/>
    </source>
</evidence>
<evidence type="ECO:0000256" key="1">
    <source>
        <dbReference type="ARBA" id="ARBA00004325"/>
    </source>
</evidence>
<keyword evidence="3 4" id="KW-0472">Membrane</keyword>
<dbReference type="STRING" id="857566.A0A1E3PRJ4"/>
<dbReference type="AlphaFoldDB" id="A0A1E3PRJ4"/>
<sequence>MSNAYIIFGRKVESYQLVAGTLATLFGTLMIATGGKQEKPSFPPINAGSKEEEKFILDFIKNKEASAEKH</sequence>